<accession>A0A0R3U2K9</accession>
<feature type="domain" description="LIM zinc-binding" evidence="7">
    <location>
        <begin position="313"/>
        <end position="374"/>
    </location>
</feature>
<keyword evidence="4 6" id="KW-0862">Zinc</keyword>
<sequence length="552" mass="62386">MALQQDVGSACLTCASECPGFKLHSWRATCTNCHCFYDKHDVTDSSKDTFVADLQLADANLLSAYNTAQITAKENGLTWLPIGVLPTDIDAFLASLPSTEVPRGKTNAEARLKRIRRQIPPQDREPAVSLKTSKLNLPASGAPTNLDGEVREATRFQNSRNRRDFGLGRVERVADKSGITCTECSENIGYRDFCVRVRAEHRLTDAVDSDQIPAWHPRCFRCSNCSDHLVDFAYGWLNGKPYCLRHYGQMIRPRCATCDHLIFSEEYTRAMDQEHHTSHFACCSCDASLTGQRYILRDEEPHCLACYEAKFANTCEQCKEKIGCDSKDLSFKERHWHEKCFKCSVCDASLADRPFATKEDQLYCSDCHDDRFAARCDGCQGVFKAGMRKYEYRGQQWHEDCFVCVVCKKPIGAKSFIPRENQVVCVPCYEANYAQRCTKCSEVIRRGGVTYKANPWHKECFTCTSCGKQLAGLKFTSKDEQPYCADCYGELFAKKCTKCSKPITGFGGCKFISFEDRHWHSECFTCSKCSCNLVGRGFLTNEDQIMCSDCGR</sequence>
<gene>
    <name evidence="8" type="ORF">MCOS_LOCUS717</name>
</gene>
<dbReference type="FunFam" id="2.10.110.10:FF:000005">
    <property type="entry name" value="Testin isoform 1"/>
    <property type="match status" value="1"/>
</dbReference>
<protein>
    <submittedName>
        <fullName evidence="10">Four and a half LIM domains protein 2</fullName>
    </submittedName>
</protein>
<evidence type="ECO:0000256" key="1">
    <source>
        <dbReference type="ARBA" id="ARBA00022723"/>
    </source>
</evidence>
<dbReference type="CDD" id="cd09425">
    <property type="entry name" value="LIM4_LIMPETin"/>
    <property type="match status" value="1"/>
</dbReference>
<name>A0A0R3U2K9_MESCO</name>
<dbReference type="STRING" id="53468.A0A0R3U2K9"/>
<keyword evidence="2" id="KW-0677">Repeat</keyword>
<evidence type="ECO:0000259" key="7">
    <source>
        <dbReference type="PROSITE" id="PS50023"/>
    </source>
</evidence>
<dbReference type="PROSITE" id="PS00478">
    <property type="entry name" value="LIM_DOMAIN_1"/>
    <property type="match status" value="3"/>
</dbReference>
<dbReference type="EMBL" id="UXSR01000068">
    <property type="protein sequence ID" value="VDD74714.1"/>
    <property type="molecule type" value="Genomic_DNA"/>
</dbReference>
<evidence type="ECO:0000256" key="5">
    <source>
        <dbReference type="ARBA" id="ARBA00023038"/>
    </source>
</evidence>
<dbReference type="CDD" id="cd09341">
    <property type="entry name" value="LIM2_Testin_like"/>
    <property type="match status" value="1"/>
</dbReference>
<dbReference type="Gene3D" id="2.10.110.10">
    <property type="entry name" value="Cysteine Rich Protein"/>
    <property type="match status" value="6"/>
</dbReference>
<dbReference type="PANTHER" id="PTHR24205:SF4">
    <property type="entry name" value="PROTEIN ESPINAS"/>
    <property type="match status" value="1"/>
</dbReference>
<dbReference type="InterPro" id="IPR001781">
    <property type="entry name" value="Znf_LIM"/>
</dbReference>
<dbReference type="CDD" id="cd09343">
    <property type="entry name" value="LIM1_FHL"/>
    <property type="match status" value="1"/>
</dbReference>
<dbReference type="FunFam" id="2.10.110.10:FF:000066">
    <property type="entry name" value="Four and a half LIM domains protein"/>
    <property type="match status" value="1"/>
</dbReference>
<reference evidence="10" key="2">
    <citation type="submission" date="2019-11" db="UniProtKB">
        <authorList>
            <consortium name="WormBaseParasite"/>
        </authorList>
    </citation>
    <scope>IDENTIFICATION</scope>
</reference>
<dbReference type="GO" id="GO:0008270">
    <property type="term" value="F:zinc ion binding"/>
    <property type="evidence" value="ECO:0007669"/>
    <property type="project" value="UniProtKB-KW"/>
</dbReference>
<dbReference type="SUPFAM" id="SSF57716">
    <property type="entry name" value="Glucocorticoid receptor-like (DNA-binding domain)"/>
    <property type="match status" value="6"/>
</dbReference>
<evidence type="ECO:0000313" key="10">
    <source>
        <dbReference type="WBParaSite" id="MCU_003659-RA"/>
    </source>
</evidence>
<feature type="domain" description="LIM zinc-binding" evidence="7">
    <location>
        <begin position="435"/>
        <end position="494"/>
    </location>
</feature>
<dbReference type="AlphaFoldDB" id="A0A0R3U2K9"/>
<dbReference type="WBParaSite" id="MCU_003659-RA">
    <property type="protein sequence ID" value="MCU_003659-RA"/>
    <property type="gene ID" value="MCU_003659"/>
</dbReference>
<dbReference type="FunFam" id="2.10.110.10:FF:000081">
    <property type="entry name" value="Uncharacterized protein, isoform A"/>
    <property type="match status" value="1"/>
</dbReference>
<keyword evidence="9" id="KW-1185">Reference proteome</keyword>
<reference evidence="8 9" key="1">
    <citation type="submission" date="2018-10" db="EMBL/GenBank/DDBJ databases">
        <authorList>
            <consortium name="Pathogen Informatics"/>
        </authorList>
    </citation>
    <scope>NUCLEOTIDE SEQUENCE [LARGE SCALE GENOMIC DNA]</scope>
</reference>
<dbReference type="Pfam" id="PF00412">
    <property type="entry name" value="LIM"/>
    <property type="match status" value="6"/>
</dbReference>
<feature type="domain" description="LIM zinc-binding" evidence="7">
    <location>
        <begin position="179"/>
        <end position="253"/>
    </location>
</feature>
<evidence type="ECO:0000256" key="2">
    <source>
        <dbReference type="ARBA" id="ARBA00022737"/>
    </source>
</evidence>
<keyword evidence="3" id="KW-0863">Zinc-finger</keyword>
<feature type="domain" description="LIM zinc-binding" evidence="7">
    <location>
        <begin position="495"/>
        <end position="552"/>
    </location>
</feature>
<organism evidence="10">
    <name type="scientific">Mesocestoides corti</name>
    <name type="common">Flatworm</name>
    <dbReference type="NCBI Taxonomy" id="53468"/>
    <lineage>
        <taxon>Eukaryota</taxon>
        <taxon>Metazoa</taxon>
        <taxon>Spiralia</taxon>
        <taxon>Lophotrochozoa</taxon>
        <taxon>Platyhelminthes</taxon>
        <taxon>Cestoda</taxon>
        <taxon>Eucestoda</taxon>
        <taxon>Cyclophyllidea</taxon>
        <taxon>Mesocestoididae</taxon>
        <taxon>Mesocestoides</taxon>
    </lineage>
</organism>
<dbReference type="SMART" id="SM00132">
    <property type="entry name" value="LIM"/>
    <property type="match status" value="6"/>
</dbReference>
<proteinExistence type="predicted"/>
<dbReference type="CDD" id="cd09347">
    <property type="entry name" value="LIM4_FHL"/>
    <property type="match status" value="1"/>
</dbReference>
<dbReference type="CDD" id="cd09430">
    <property type="entry name" value="LIM5_LIMPETin"/>
    <property type="match status" value="1"/>
</dbReference>
<dbReference type="GO" id="GO:0003712">
    <property type="term" value="F:transcription coregulator activity"/>
    <property type="evidence" value="ECO:0007669"/>
    <property type="project" value="TreeGrafter"/>
</dbReference>
<dbReference type="PROSITE" id="PS50023">
    <property type="entry name" value="LIM_DOMAIN_2"/>
    <property type="match status" value="4"/>
</dbReference>
<dbReference type="GO" id="GO:0030018">
    <property type="term" value="C:Z disc"/>
    <property type="evidence" value="ECO:0007669"/>
    <property type="project" value="TreeGrafter"/>
</dbReference>
<dbReference type="InterPro" id="IPR010442">
    <property type="entry name" value="PET_domain"/>
</dbReference>
<evidence type="ECO:0000256" key="6">
    <source>
        <dbReference type="PROSITE-ProRule" id="PRU00125"/>
    </source>
</evidence>
<evidence type="ECO:0000256" key="4">
    <source>
        <dbReference type="ARBA" id="ARBA00022833"/>
    </source>
</evidence>
<dbReference type="GO" id="GO:0005634">
    <property type="term" value="C:nucleus"/>
    <property type="evidence" value="ECO:0007669"/>
    <property type="project" value="TreeGrafter"/>
</dbReference>
<dbReference type="Pfam" id="PF06297">
    <property type="entry name" value="PET"/>
    <property type="match status" value="1"/>
</dbReference>
<dbReference type="Proteomes" id="UP000267029">
    <property type="component" value="Unassembled WGS sequence"/>
</dbReference>
<dbReference type="PANTHER" id="PTHR24205">
    <property type="entry name" value="FOUR AND A HALF LIM DOMAINS PROTEIN"/>
    <property type="match status" value="1"/>
</dbReference>
<keyword evidence="1 6" id="KW-0479">Metal-binding</keyword>
<dbReference type="OrthoDB" id="274660at2759"/>
<evidence type="ECO:0000256" key="3">
    <source>
        <dbReference type="ARBA" id="ARBA00022771"/>
    </source>
</evidence>
<dbReference type="FunFam" id="2.10.110.10:FF:000013">
    <property type="entry name" value="Four and a half LIM domains 1"/>
    <property type="match status" value="1"/>
</dbReference>
<dbReference type="FunFam" id="2.10.110.10:FF:000070">
    <property type="entry name" value="Four and a half LIM domains 3"/>
    <property type="match status" value="1"/>
</dbReference>
<evidence type="ECO:0000313" key="8">
    <source>
        <dbReference type="EMBL" id="VDD74714.1"/>
    </source>
</evidence>
<keyword evidence="5 6" id="KW-0440">LIM domain</keyword>
<evidence type="ECO:0000313" key="9">
    <source>
        <dbReference type="Proteomes" id="UP000267029"/>
    </source>
</evidence>